<dbReference type="GO" id="GO:0016787">
    <property type="term" value="F:hydrolase activity"/>
    <property type="evidence" value="ECO:0007669"/>
    <property type="project" value="UniProtKB-KW"/>
</dbReference>
<dbReference type="PROSITE" id="PS00039">
    <property type="entry name" value="DEAD_ATP_HELICASE"/>
    <property type="match status" value="1"/>
</dbReference>
<gene>
    <name evidence="10" type="ORF">D9Q98_005051</name>
</gene>
<dbReference type="GO" id="GO:0003723">
    <property type="term" value="F:RNA binding"/>
    <property type="evidence" value="ECO:0007669"/>
    <property type="project" value="UniProtKB-UniRule"/>
</dbReference>
<accession>A0A9D4TNH9</accession>
<comment type="similarity">
    <text evidence="6">Belongs to the DEAD box helicase family.</text>
</comment>
<evidence type="ECO:0000259" key="9">
    <source>
        <dbReference type="PROSITE" id="PS51194"/>
    </source>
</evidence>
<dbReference type="SMART" id="SM01178">
    <property type="entry name" value="DUF4217"/>
    <property type="match status" value="1"/>
</dbReference>
<evidence type="ECO:0000313" key="10">
    <source>
        <dbReference type="EMBL" id="KAI3430456.1"/>
    </source>
</evidence>
<feature type="region of interest" description="Disordered" evidence="7">
    <location>
        <begin position="724"/>
        <end position="889"/>
    </location>
</feature>
<dbReference type="Pfam" id="PF00271">
    <property type="entry name" value="Helicase_C"/>
    <property type="match status" value="1"/>
</dbReference>
<dbReference type="PROSITE" id="PS51194">
    <property type="entry name" value="HELICASE_CTER"/>
    <property type="match status" value="1"/>
</dbReference>
<organism evidence="10 11">
    <name type="scientific">Chlorella vulgaris</name>
    <name type="common">Green alga</name>
    <dbReference type="NCBI Taxonomy" id="3077"/>
    <lineage>
        <taxon>Eukaryota</taxon>
        <taxon>Viridiplantae</taxon>
        <taxon>Chlorophyta</taxon>
        <taxon>core chlorophytes</taxon>
        <taxon>Trebouxiophyceae</taxon>
        <taxon>Chlorellales</taxon>
        <taxon>Chlorellaceae</taxon>
        <taxon>Chlorella clade</taxon>
        <taxon>Chlorella</taxon>
    </lineage>
</organism>
<dbReference type="InterPro" id="IPR001650">
    <property type="entry name" value="Helicase_C-like"/>
</dbReference>
<feature type="compositionally biased region" description="Basic and acidic residues" evidence="7">
    <location>
        <begin position="724"/>
        <end position="754"/>
    </location>
</feature>
<keyword evidence="2 6" id="KW-0378">Hydrolase</keyword>
<keyword evidence="5 6" id="KW-0694">RNA-binding</keyword>
<dbReference type="CDD" id="cd17941">
    <property type="entry name" value="DEADc_DDX10"/>
    <property type="match status" value="1"/>
</dbReference>
<dbReference type="SMART" id="SM00487">
    <property type="entry name" value="DEXDc"/>
    <property type="match status" value="1"/>
</dbReference>
<feature type="compositionally biased region" description="Acidic residues" evidence="7">
    <location>
        <begin position="849"/>
        <end position="862"/>
    </location>
</feature>
<comment type="function">
    <text evidence="6">RNA helicase.</text>
</comment>
<evidence type="ECO:0000256" key="7">
    <source>
        <dbReference type="SAM" id="MobiDB-lite"/>
    </source>
</evidence>
<feature type="compositionally biased region" description="Acidic residues" evidence="7">
    <location>
        <begin position="799"/>
        <end position="815"/>
    </location>
</feature>
<evidence type="ECO:0000313" key="11">
    <source>
        <dbReference type="Proteomes" id="UP001055712"/>
    </source>
</evidence>
<keyword evidence="3 6" id="KW-0347">Helicase</keyword>
<feature type="compositionally biased region" description="Low complexity" evidence="7">
    <location>
        <begin position="552"/>
        <end position="561"/>
    </location>
</feature>
<reference evidence="10" key="2">
    <citation type="submission" date="2020-11" db="EMBL/GenBank/DDBJ databases">
        <authorList>
            <person name="Cecchin M."/>
            <person name="Marcolungo L."/>
            <person name="Rossato M."/>
            <person name="Girolomoni L."/>
            <person name="Cosentino E."/>
            <person name="Cuine S."/>
            <person name="Li-Beisson Y."/>
            <person name="Delledonne M."/>
            <person name="Ballottari M."/>
        </authorList>
    </citation>
    <scope>NUCLEOTIDE SEQUENCE</scope>
    <source>
        <strain evidence="10">211/11P</strain>
        <tissue evidence="10">Whole cell</tissue>
    </source>
</reference>
<evidence type="ECO:0000259" key="8">
    <source>
        <dbReference type="PROSITE" id="PS51192"/>
    </source>
</evidence>
<dbReference type="PROSITE" id="PS51192">
    <property type="entry name" value="HELICASE_ATP_BIND_1"/>
    <property type="match status" value="1"/>
</dbReference>
<dbReference type="EC" id="3.6.4.13" evidence="6"/>
<proteinExistence type="inferred from homology"/>
<dbReference type="SMART" id="SM00490">
    <property type="entry name" value="HELICc"/>
    <property type="match status" value="1"/>
</dbReference>
<comment type="caution">
    <text evidence="10">The sequence shown here is derived from an EMBL/GenBank/DDBJ whole genome shotgun (WGS) entry which is preliminary data.</text>
</comment>
<evidence type="ECO:0000256" key="6">
    <source>
        <dbReference type="RuleBase" id="RU365068"/>
    </source>
</evidence>
<feature type="domain" description="Helicase ATP-binding" evidence="8">
    <location>
        <begin position="97"/>
        <end position="271"/>
    </location>
</feature>
<name>A0A9D4TNH9_CHLVU</name>
<evidence type="ECO:0000256" key="1">
    <source>
        <dbReference type="ARBA" id="ARBA00022741"/>
    </source>
</evidence>
<keyword evidence="11" id="KW-1185">Reference proteome</keyword>
<comment type="catalytic activity">
    <reaction evidence="6">
        <text>ATP + H2O = ADP + phosphate + H(+)</text>
        <dbReference type="Rhea" id="RHEA:13065"/>
        <dbReference type="ChEBI" id="CHEBI:15377"/>
        <dbReference type="ChEBI" id="CHEBI:15378"/>
        <dbReference type="ChEBI" id="CHEBI:30616"/>
        <dbReference type="ChEBI" id="CHEBI:43474"/>
        <dbReference type="ChEBI" id="CHEBI:456216"/>
        <dbReference type="EC" id="3.6.4.13"/>
    </reaction>
</comment>
<dbReference type="AlphaFoldDB" id="A0A9D4TNH9"/>
<feature type="domain" description="Helicase C-terminal" evidence="9">
    <location>
        <begin position="284"/>
        <end position="456"/>
    </location>
</feature>
<dbReference type="InterPro" id="IPR014001">
    <property type="entry name" value="Helicase_ATP-bd"/>
</dbReference>
<dbReference type="OrthoDB" id="10259640at2759"/>
<dbReference type="Proteomes" id="UP001055712">
    <property type="component" value="Unassembled WGS sequence"/>
</dbReference>
<dbReference type="InterPro" id="IPR027417">
    <property type="entry name" value="P-loop_NTPase"/>
</dbReference>
<dbReference type="PANTHER" id="PTHR24031">
    <property type="entry name" value="RNA HELICASE"/>
    <property type="match status" value="1"/>
</dbReference>
<dbReference type="InterPro" id="IPR000629">
    <property type="entry name" value="RNA-helicase_DEAD-box_CS"/>
</dbReference>
<evidence type="ECO:0000256" key="4">
    <source>
        <dbReference type="ARBA" id="ARBA00022840"/>
    </source>
</evidence>
<dbReference type="GO" id="GO:0005524">
    <property type="term" value="F:ATP binding"/>
    <property type="evidence" value="ECO:0007669"/>
    <property type="project" value="UniProtKB-UniRule"/>
</dbReference>
<evidence type="ECO:0000256" key="5">
    <source>
        <dbReference type="ARBA" id="ARBA00022884"/>
    </source>
</evidence>
<evidence type="ECO:0000256" key="2">
    <source>
        <dbReference type="ARBA" id="ARBA00022801"/>
    </source>
</evidence>
<dbReference type="CDD" id="cd18787">
    <property type="entry name" value="SF2_C_DEAD"/>
    <property type="match status" value="1"/>
</dbReference>
<sequence length="900" mass="97048">MPPKKHKKQFHKQQTKRSKLESDEIAKIEQALAESELPRGSNPLTLPAAGQQAGEAEAQAASVAAKRFDALPISEYSKQGLKEAKYVTLTAVQRAALPHALCGRDVLGAAKTGSGKTLAFLLPVVEKLYRARWSKPDGLGALIISPTRELALQIFDELRKVGRRHDLSAGLLIGGKDVKEEQERVHGMNILVCTPGRLLQHMDETPGFDAGQLQILVLDEADRILDMGFSVTLNAIVSNIPRQRQTLLFSATQTKSVKDLARLSLKDPEYIAVHSEASAPTPLKLQQAYMECELHQKMDILWSFIKTHLKAKTIIFVSTCKQVRFLFEAFRKLRPGVPLRALHGKMNQYKRMGAFYEFCEAKAMVLFATDIAARGLDFPTVDWVVQADCPEDVAAYIHRVGRTARYVSSGKGLVLLLPSERDAMLAQLEEAKVPMKQLKHNPAKVQPVTPALQALLSKDAELKDIAQRALVSYLRSVFLQPNRAVFDVTQLPAAEYAYSMGLPTAPKLRFLKRAGKKMQEVTVGGGALEAEEAEEGDAAGVAANGSAAGAMQQRAAAAGTGTEEEDAKAEAEERGGTQRGQQGVAPAVGEAASDSDSDGDLMVVKRPNIFASDGEEEEEELKAQTPAELDAAAAAAGEAGGSKRKKKLRIKAHAVSVSRVVFDEDGEVADPLALLAQDDEQFDDGTAARGGFLAAAGGSAAGLDTGIHASVEERAAAARAVMLARDRQDREELRELRKQQRQDKRGKRLAREQEEAAEGMEVGLAGEGSDGEEEEAGGFASDSDNDGGGTQRGGGGSDSDADLDLLDSSDDEEEQAQTAAQRKRLRAAAVEVAHLGMLPAKPPPQADSVDADGPAEEEEEEGQQQQQAKARKRRRRSSSTAGLSLADQEALALRLLQPRR</sequence>
<reference evidence="10" key="1">
    <citation type="journal article" date="2019" name="Plant J.">
        <title>Chlorella vulgaris genome assembly and annotation reveals the molecular basis for metabolic acclimation to high light conditions.</title>
        <authorList>
            <person name="Cecchin M."/>
            <person name="Marcolungo L."/>
            <person name="Rossato M."/>
            <person name="Girolomoni L."/>
            <person name="Cosentino E."/>
            <person name="Cuine S."/>
            <person name="Li-Beisson Y."/>
            <person name="Delledonne M."/>
            <person name="Ballottari M."/>
        </authorList>
    </citation>
    <scope>NUCLEOTIDE SEQUENCE</scope>
    <source>
        <strain evidence="10">211/11P</strain>
    </source>
</reference>
<dbReference type="InterPro" id="IPR025313">
    <property type="entry name" value="SPB4-like_CTE"/>
</dbReference>
<feature type="region of interest" description="Disordered" evidence="7">
    <location>
        <begin position="552"/>
        <end position="603"/>
    </location>
</feature>
<keyword evidence="1 6" id="KW-0547">Nucleotide-binding</keyword>
<feature type="region of interest" description="Disordered" evidence="7">
    <location>
        <begin position="1"/>
        <end position="24"/>
    </location>
</feature>
<dbReference type="GO" id="GO:0003724">
    <property type="term" value="F:RNA helicase activity"/>
    <property type="evidence" value="ECO:0007669"/>
    <property type="project" value="UniProtKB-EC"/>
</dbReference>
<feature type="compositionally biased region" description="Gly residues" evidence="7">
    <location>
        <begin position="786"/>
        <end position="797"/>
    </location>
</feature>
<comment type="domain">
    <text evidence="6">The Q motif is unique to and characteristic of the DEAD box family of RNA helicases and controls ATP binding and hydrolysis.</text>
</comment>
<dbReference type="InterPro" id="IPR011545">
    <property type="entry name" value="DEAD/DEAH_box_helicase_dom"/>
</dbReference>
<keyword evidence="4 6" id="KW-0067">ATP-binding</keyword>
<evidence type="ECO:0000256" key="3">
    <source>
        <dbReference type="ARBA" id="ARBA00022806"/>
    </source>
</evidence>
<dbReference type="Pfam" id="PF00270">
    <property type="entry name" value="DEAD"/>
    <property type="match status" value="1"/>
</dbReference>
<dbReference type="EMBL" id="SIDB01000007">
    <property type="protein sequence ID" value="KAI3430456.1"/>
    <property type="molecule type" value="Genomic_DNA"/>
</dbReference>
<protein>
    <recommendedName>
        <fullName evidence="6">ATP-dependent RNA helicase</fullName>
        <ecNumber evidence="6">3.6.4.13</ecNumber>
    </recommendedName>
</protein>
<feature type="compositionally biased region" description="Basic residues" evidence="7">
    <location>
        <begin position="1"/>
        <end position="17"/>
    </location>
</feature>
<dbReference type="SUPFAM" id="SSF52540">
    <property type="entry name" value="P-loop containing nucleoside triphosphate hydrolases"/>
    <property type="match status" value="1"/>
</dbReference>
<dbReference type="Pfam" id="PF13959">
    <property type="entry name" value="CTE_SPB4"/>
    <property type="match status" value="1"/>
</dbReference>
<dbReference type="Gene3D" id="3.40.50.300">
    <property type="entry name" value="P-loop containing nucleotide triphosphate hydrolases"/>
    <property type="match status" value="2"/>
</dbReference>